<dbReference type="AlphaFoldDB" id="A0AAJ2KSP4"/>
<reference evidence="1" key="1">
    <citation type="submission" date="2023-10" db="EMBL/GenBank/DDBJ databases">
        <title>Screening of Alkalihalophilus pseudofirmusBZ-TG-HK211 and Its Alleviation of Salt Stress on Rapeseed Growth.</title>
        <authorList>
            <person name="Zhao B."/>
            <person name="Guo T."/>
        </authorList>
    </citation>
    <scope>NUCLEOTIDE SEQUENCE</scope>
    <source>
        <strain evidence="1">BZ-TG-HK211</strain>
    </source>
</reference>
<comment type="caution">
    <text evidence="1">The sequence shown here is derived from an EMBL/GenBank/DDBJ whole genome shotgun (WGS) entry which is preliminary data.</text>
</comment>
<sequence>MANFFTNQVVKCTCGWKGERNQLLSHSKYEGYDELGEPKNWIEDIDVCPSCFNEDVDVA</sequence>
<accession>A0AAJ2KSP4</accession>
<dbReference type="EMBL" id="JAWJAY010000001">
    <property type="protein sequence ID" value="MDV2883802.1"/>
    <property type="molecule type" value="Genomic_DNA"/>
</dbReference>
<evidence type="ECO:0000313" key="2">
    <source>
        <dbReference type="Proteomes" id="UP001285636"/>
    </source>
</evidence>
<organism evidence="1 2">
    <name type="scientific">Alkalihalophilus pseudofirmus</name>
    <name type="common">Bacillus pseudofirmus</name>
    <dbReference type="NCBI Taxonomy" id="79885"/>
    <lineage>
        <taxon>Bacteria</taxon>
        <taxon>Bacillati</taxon>
        <taxon>Bacillota</taxon>
        <taxon>Bacilli</taxon>
        <taxon>Bacillales</taxon>
        <taxon>Bacillaceae</taxon>
        <taxon>Alkalihalophilus</taxon>
    </lineage>
</organism>
<dbReference type="Proteomes" id="UP001285636">
    <property type="component" value="Unassembled WGS sequence"/>
</dbReference>
<dbReference type="RefSeq" id="WP_323465651.1">
    <property type="nucleotide sequence ID" value="NZ_CP144224.1"/>
</dbReference>
<protein>
    <submittedName>
        <fullName evidence="1">Uncharacterized protein</fullName>
    </submittedName>
</protein>
<evidence type="ECO:0000313" key="1">
    <source>
        <dbReference type="EMBL" id="MDV2883802.1"/>
    </source>
</evidence>
<gene>
    <name evidence="1" type="ORF">RYX45_01320</name>
</gene>
<name>A0AAJ2KSP4_ALKPS</name>
<proteinExistence type="predicted"/>